<reference evidence="2 3" key="1">
    <citation type="submission" date="2017-10" db="EMBL/GenBank/DDBJ databases">
        <title>Two draft genome sequences of Pusillimonas sp. strains isolated from a nitrate- and radionuclide-contaminated groundwater in Russia.</title>
        <authorList>
            <person name="Grouzdev D.S."/>
            <person name="Tourova T.P."/>
            <person name="Goeva M.A."/>
            <person name="Babich T.L."/>
            <person name="Sokolova D.S."/>
            <person name="Abdullin R."/>
            <person name="Poltaraus A.B."/>
            <person name="Toshchakov S.V."/>
            <person name="Nazina T.N."/>
        </authorList>
    </citation>
    <scope>NUCLEOTIDE SEQUENCE [LARGE SCALE GENOMIC DNA]</scope>
    <source>
        <strain evidence="2 3">JR1/69-3-13</strain>
    </source>
</reference>
<name>A0A2N4U6D8_9BURK</name>
<protein>
    <recommendedName>
        <fullName evidence="4">Small integral membrane protein</fullName>
    </recommendedName>
</protein>
<comment type="caution">
    <text evidence="2">The sequence shown here is derived from an EMBL/GenBank/DDBJ whole genome shotgun (WGS) entry which is preliminary data.</text>
</comment>
<sequence>MLIRYSKIAFVASIALFASLVAFGNMTDYGSNFEFVRHVLLMDTIFPSSTIHYRAIESPMLHHAAYVFIIALEALTAILCWVGVYHLLKQVKSSADEFNRAKKVAICGLSLGFLVWQVGFMSIGGEWFGMWMSEQWNGVPSAFRFLATIALVLIYVVQRDGDLE</sequence>
<evidence type="ECO:0000256" key="1">
    <source>
        <dbReference type="SAM" id="Phobius"/>
    </source>
</evidence>
<evidence type="ECO:0008006" key="4">
    <source>
        <dbReference type="Google" id="ProtNLM"/>
    </source>
</evidence>
<dbReference type="AlphaFoldDB" id="A0A2N4U6D8"/>
<dbReference type="InterPro" id="IPR018681">
    <property type="entry name" value="DUF2165_transmembrane"/>
</dbReference>
<feature type="transmembrane region" description="Helical" evidence="1">
    <location>
        <begin position="104"/>
        <end position="124"/>
    </location>
</feature>
<dbReference type="Pfam" id="PF09933">
    <property type="entry name" value="DUF2165"/>
    <property type="match status" value="1"/>
</dbReference>
<evidence type="ECO:0000313" key="3">
    <source>
        <dbReference type="Proteomes" id="UP000234190"/>
    </source>
</evidence>
<keyword evidence="1" id="KW-0472">Membrane</keyword>
<keyword evidence="3" id="KW-1185">Reference proteome</keyword>
<proteinExistence type="predicted"/>
<gene>
    <name evidence="2" type="ORF">CR159_06110</name>
</gene>
<feature type="transmembrane region" description="Helical" evidence="1">
    <location>
        <begin position="64"/>
        <end position="84"/>
    </location>
</feature>
<dbReference type="EMBL" id="PDNW01000004">
    <property type="protein sequence ID" value="PLC50584.1"/>
    <property type="molecule type" value="Genomic_DNA"/>
</dbReference>
<dbReference type="OrthoDB" id="7618855at2"/>
<accession>A0A2N4U6D8</accession>
<dbReference type="RefSeq" id="WP_102073129.1">
    <property type="nucleotide sequence ID" value="NZ_PDNW01000004.1"/>
</dbReference>
<dbReference type="Proteomes" id="UP000234190">
    <property type="component" value="Unassembled WGS sequence"/>
</dbReference>
<feature type="transmembrane region" description="Helical" evidence="1">
    <location>
        <begin position="136"/>
        <end position="157"/>
    </location>
</feature>
<keyword evidence="1" id="KW-0812">Transmembrane</keyword>
<keyword evidence="1" id="KW-1133">Transmembrane helix</keyword>
<evidence type="ECO:0000313" key="2">
    <source>
        <dbReference type="EMBL" id="PLC50584.1"/>
    </source>
</evidence>
<organism evidence="2 3">
    <name type="scientific">Pollutimonas subterranea</name>
    <dbReference type="NCBI Taxonomy" id="2045210"/>
    <lineage>
        <taxon>Bacteria</taxon>
        <taxon>Pseudomonadati</taxon>
        <taxon>Pseudomonadota</taxon>
        <taxon>Betaproteobacteria</taxon>
        <taxon>Burkholderiales</taxon>
        <taxon>Alcaligenaceae</taxon>
        <taxon>Pollutimonas</taxon>
    </lineage>
</organism>